<dbReference type="SUPFAM" id="SSF50998">
    <property type="entry name" value="Quinoprotein alcohol dehydrogenase-like"/>
    <property type="match status" value="1"/>
</dbReference>
<dbReference type="InterPro" id="IPR015943">
    <property type="entry name" value="WD40/YVTN_repeat-like_dom_sf"/>
</dbReference>
<evidence type="ECO:0000313" key="2">
    <source>
        <dbReference type="EMBL" id="GFJ80053.1"/>
    </source>
</evidence>
<dbReference type="InterPro" id="IPR013431">
    <property type="entry name" value="Delta_60_rpt"/>
</dbReference>
<protein>
    <recommendedName>
        <fullName evidence="4">Lipoprotein</fullName>
    </recommendedName>
</protein>
<evidence type="ECO:0000256" key="1">
    <source>
        <dbReference type="SAM" id="SignalP"/>
    </source>
</evidence>
<dbReference type="EMBL" id="BLPF01000001">
    <property type="protein sequence ID" value="GFJ80053.1"/>
    <property type="molecule type" value="Genomic_DNA"/>
</dbReference>
<keyword evidence="3" id="KW-1185">Reference proteome</keyword>
<gene>
    <name evidence="2" type="ORF">Phou_042330</name>
</gene>
<dbReference type="Gene3D" id="2.130.10.10">
    <property type="entry name" value="YVTN repeat-like/Quinoprotein amine dehydrogenase"/>
    <property type="match status" value="1"/>
</dbReference>
<feature type="signal peptide" evidence="1">
    <location>
        <begin position="1"/>
        <end position="16"/>
    </location>
</feature>
<proteinExistence type="predicted"/>
<reference evidence="2 3" key="1">
    <citation type="submission" date="2020-03" db="EMBL/GenBank/DDBJ databases">
        <title>Whole genome shotgun sequence of Phytohabitans houttuyneae NBRC 108639.</title>
        <authorList>
            <person name="Komaki H."/>
            <person name="Tamura T."/>
        </authorList>
    </citation>
    <scope>NUCLEOTIDE SEQUENCE [LARGE SCALE GENOMIC DNA]</scope>
    <source>
        <strain evidence="2 3">NBRC 108639</strain>
    </source>
</reference>
<organism evidence="2 3">
    <name type="scientific">Phytohabitans houttuyneae</name>
    <dbReference type="NCBI Taxonomy" id="1076126"/>
    <lineage>
        <taxon>Bacteria</taxon>
        <taxon>Bacillati</taxon>
        <taxon>Actinomycetota</taxon>
        <taxon>Actinomycetes</taxon>
        <taxon>Micromonosporales</taxon>
        <taxon>Micromonosporaceae</taxon>
    </lineage>
</organism>
<keyword evidence="1" id="KW-0732">Signal</keyword>
<evidence type="ECO:0008006" key="4">
    <source>
        <dbReference type="Google" id="ProtNLM"/>
    </source>
</evidence>
<dbReference type="Proteomes" id="UP000482800">
    <property type="component" value="Unassembled WGS sequence"/>
</dbReference>
<feature type="chain" id="PRO_5039672696" description="Lipoprotein" evidence="1">
    <location>
        <begin position="17"/>
        <end position="370"/>
    </location>
</feature>
<accession>A0A6V8K4E7</accession>
<name>A0A6V8K4E7_9ACTN</name>
<dbReference type="Pfam" id="PF17164">
    <property type="entry name" value="DUF5122"/>
    <property type="match status" value="1"/>
</dbReference>
<sequence>MLGLVVALLPAAPAHAAAVSAAPERTPTFNGAVWATAYDGDTVYVGGDFTAAVVSGRSVTRTRLAAFDARTGALRGWAPSADGRVRAIAVSGGSVYVAGEFGAITGVRRDSLARLDPVNGGVRGGFAHSVSGQPYALATLGSRLYVGGTFSAVDGQGRSRLAAFDLGSGALDGSWRPSADGTVQAVVAGGSRVYVGGKFGAVNGVSGSARLAAVDPASGAVDAGFRASAADEVRALALGGTSVYAAHGGPGGRVVAYAANGNGRWNLTMDGDPQAITVLSDVVYFGGHFDNVCRSPRTGTKGSCVDGAIKRVKLGAAGVADGKLLSWTANANGVEGVHALAADGVLNKISAGGAFTKINGAAQPYFAQFS</sequence>
<dbReference type="AlphaFoldDB" id="A0A6V8K4E7"/>
<reference evidence="2 3" key="2">
    <citation type="submission" date="2020-03" db="EMBL/GenBank/DDBJ databases">
        <authorList>
            <person name="Ichikawa N."/>
            <person name="Kimura A."/>
            <person name="Kitahashi Y."/>
            <person name="Uohara A."/>
        </authorList>
    </citation>
    <scope>NUCLEOTIDE SEQUENCE [LARGE SCALE GENOMIC DNA]</scope>
    <source>
        <strain evidence="2 3">NBRC 108639</strain>
    </source>
</reference>
<evidence type="ECO:0000313" key="3">
    <source>
        <dbReference type="Proteomes" id="UP000482800"/>
    </source>
</evidence>
<dbReference type="InterPro" id="IPR011047">
    <property type="entry name" value="Quinoprotein_ADH-like_sf"/>
</dbReference>
<comment type="caution">
    <text evidence="2">The sequence shown here is derived from an EMBL/GenBank/DDBJ whole genome shotgun (WGS) entry which is preliminary data.</text>
</comment>